<feature type="transmembrane region" description="Helical" evidence="1">
    <location>
        <begin position="70"/>
        <end position="91"/>
    </location>
</feature>
<feature type="transmembrane region" description="Helical" evidence="1">
    <location>
        <begin position="103"/>
        <end position="122"/>
    </location>
</feature>
<organism evidence="2 3">
    <name type="scientific">Hypholoma sublateritium (strain FD-334 SS-4)</name>
    <dbReference type="NCBI Taxonomy" id="945553"/>
    <lineage>
        <taxon>Eukaryota</taxon>
        <taxon>Fungi</taxon>
        <taxon>Dikarya</taxon>
        <taxon>Basidiomycota</taxon>
        <taxon>Agaricomycotina</taxon>
        <taxon>Agaricomycetes</taxon>
        <taxon>Agaricomycetidae</taxon>
        <taxon>Agaricales</taxon>
        <taxon>Agaricineae</taxon>
        <taxon>Strophariaceae</taxon>
        <taxon>Hypholoma</taxon>
    </lineage>
</organism>
<keyword evidence="3" id="KW-1185">Reference proteome</keyword>
<sequence length="148" mass="16614">MANWILFGILSVQIYLYYVAFPKDYRVIKVIVSAQLLLETIQTATFSHDVIHHFTIVYTRPNAIYDVGTLWISIPLMIGLIAFITQSFYCYRVGVLTRSKCAVALINMLSLAQLAAAISVAVQEKKAILLIRFLSENKTLIAIGIWGS</sequence>
<dbReference type="STRING" id="945553.A0A0D2PGI0"/>
<accession>A0A0D2PGI0</accession>
<evidence type="ECO:0000256" key="1">
    <source>
        <dbReference type="SAM" id="Phobius"/>
    </source>
</evidence>
<dbReference type="PANTHER" id="PTHR40465:SF1">
    <property type="entry name" value="DUF6534 DOMAIN-CONTAINING PROTEIN"/>
    <property type="match status" value="1"/>
</dbReference>
<keyword evidence="1" id="KW-0472">Membrane</keyword>
<keyword evidence="1" id="KW-1133">Transmembrane helix</keyword>
<dbReference type="EMBL" id="KN817523">
    <property type="protein sequence ID" value="KJA27651.1"/>
    <property type="molecule type" value="Genomic_DNA"/>
</dbReference>
<keyword evidence="1" id="KW-0812">Transmembrane</keyword>
<dbReference type="OrthoDB" id="2536347at2759"/>
<gene>
    <name evidence="2" type="ORF">HYPSUDRAFT_867045</name>
</gene>
<reference evidence="3" key="1">
    <citation type="submission" date="2014-04" db="EMBL/GenBank/DDBJ databases">
        <title>Evolutionary Origins and Diversification of the Mycorrhizal Mutualists.</title>
        <authorList>
            <consortium name="DOE Joint Genome Institute"/>
            <consortium name="Mycorrhizal Genomics Consortium"/>
            <person name="Kohler A."/>
            <person name="Kuo A."/>
            <person name="Nagy L.G."/>
            <person name="Floudas D."/>
            <person name="Copeland A."/>
            <person name="Barry K.W."/>
            <person name="Cichocki N."/>
            <person name="Veneault-Fourrey C."/>
            <person name="LaButti K."/>
            <person name="Lindquist E.A."/>
            <person name="Lipzen A."/>
            <person name="Lundell T."/>
            <person name="Morin E."/>
            <person name="Murat C."/>
            <person name="Riley R."/>
            <person name="Ohm R."/>
            <person name="Sun H."/>
            <person name="Tunlid A."/>
            <person name="Henrissat B."/>
            <person name="Grigoriev I.V."/>
            <person name="Hibbett D.S."/>
            <person name="Martin F."/>
        </authorList>
    </citation>
    <scope>NUCLEOTIDE SEQUENCE [LARGE SCALE GENOMIC DNA]</scope>
    <source>
        <strain evidence="3">FD-334 SS-4</strain>
    </source>
</reference>
<evidence type="ECO:0000313" key="3">
    <source>
        <dbReference type="Proteomes" id="UP000054270"/>
    </source>
</evidence>
<dbReference type="AlphaFoldDB" id="A0A0D2PGI0"/>
<dbReference type="Proteomes" id="UP000054270">
    <property type="component" value="Unassembled WGS sequence"/>
</dbReference>
<proteinExistence type="predicted"/>
<dbReference type="PANTHER" id="PTHR40465">
    <property type="entry name" value="CHROMOSOME 1, WHOLE GENOME SHOTGUN SEQUENCE"/>
    <property type="match status" value="1"/>
</dbReference>
<name>A0A0D2PGI0_HYPSF</name>
<protein>
    <submittedName>
        <fullName evidence="2">Uncharacterized protein</fullName>
    </submittedName>
</protein>
<evidence type="ECO:0000313" key="2">
    <source>
        <dbReference type="EMBL" id="KJA27651.1"/>
    </source>
</evidence>